<organism evidence="3 4">
    <name type="scientific">Archangium violaceum Cb vi76</name>
    <dbReference type="NCBI Taxonomy" id="1406225"/>
    <lineage>
        <taxon>Bacteria</taxon>
        <taxon>Pseudomonadati</taxon>
        <taxon>Myxococcota</taxon>
        <taxon>Myxococcia</taxon>
        <taxon>Myxococcales</taxon>
        <taxon>Cystobacterineae</taxon>
        <taxon>Archangiaceae</taxon>
        <taxon>Archangium</taxon>
    </lineage>
</organism>
<protein>
    <submittedName>
        <fullName evidence="3">Chemotaxis protein CheY</fullName>
    </submittedName>
</protein>
<dbReference type="CDD" id="cd17557">
    <property type="entry name" value="REC_Rcp-like"/>
    <property type="match status" value="1"/>
</dbReference>
<evidence type="ECO:0000313" key="3">
    <source>
        <dbReference type="EMBL" id="KFA94867.1"/>
    </source>
</evidence>
<name>A0A084T2D2_9BACT</name>
<feature type="domain" description="Response regulatory" evidence="2">
    <location>
        <begin position="6"/>
        <end position="134"/>
    </location>
</feature>
<dbReference type="EMBL" id="JPMI01000003">
    <property type="protein sequence ID" value="KFA94867.1"/>
    <property type="molecule type" value="Genomic_DNA"/>
</dbReference>
<dbReference type="InterPro" id="IPR052893">
    <property type="entry name" value="TCS_response_regulator"/>
</dbReference>
<dbReference type="AlphaFoldDB" id="A0A084T2D2"/>
<reference evidence="3 4" key="1">
    <citation type="submission" date="2014-07" db="EMBL/GenBank/DDBJ databases">
        <title>Draft Genome Sequence of Gephyronic Acid Producer, Cystobacter violaceus Strain Cb vi76.</title>
        <authorList>
            <person name="Stevens D.C."/>
            <person name="Young J."/>
            <person name="Carmichael R."/>
            <person name="Tan J."/>
            <person name="Taylor R.E."/>
        </authorList>
    </citation>
    <scope>NUCLEOTIDE SEQUENCE [LARGE SCALE GENOMIC DNA]</scope>
    <source>
        <strain evidence="3 4">Cb vi76</strain>
    </source>
</reference>
<feature type="modified residue" description="4-aspartylphosphate" evidence="1">
    <location>
        <position position="67"/>
    </location>
</feature>
<dbReference type="PROSITE" id="PS50110">
    <property type="entry name" value="RESPONSE_REGULATORY"/>
    <property type="match status" value="1"/>
</dbReference>
<dbReference type="SMART" id="SM00448">
    <property type="entry name" value="REC"/>
    <property type="match status" value="1"/>
</dbReference>
<dbReference type="Proteomes" id="UP000028547">
    <property type="component" value="Unassembled WGS sequence"/>
</dbReference>
<evidence type="ECO:0000259" key="2">
    <source>
        <dbReference type="PROSITE" id="PS50110"/>
    </source>
</evidence>
<dbReference type="InterPro" id="IPR011006">
    <property type="entry name" value="CheY-like_superfamily"/>
</dbReference>
<dbReference type="SUPFAM" id="SSF52172">
    <property type="entry name" value="CheY-like"/>
    <property type="match status" value="1"/>
</dbReference>
<dbReference type="RefSeq" id="WP_043388468.1">
    <property type="nucleotide sequence ID" value="NZ_JPMI01000003.1"/>
</dbReference>
<dbReference type="Pfam" id="PF00072">
    <property type="entry name" value="Response_reg"/>
    <property type="match status" value="1"/>
</dbReference>
<dbReference type="PANTHER" id="PTHR44520:SF1">
    <property type="entry name" value="TWO-COMPONENT SYSTEM REGULATORY PROTEIN"/>
    <property type="match status" value="1"/>
</dbReference>
<sequence>MSSSRIILLVEDNPDDVDLTQRAFQRAGVTHPLEVVEDGMDALDYLFGRGVFSHRRHEPLPSLVLLDLKLPRLGGHEVLRQIRADPRTRFLPVVILTSSDEEKDLVESYSHGCNSYVRKPVSYNEFVEAARQLGVYWLELNRSPLPGVSG</sequence>
<evidence type="ECO:0000313" key="4">
    <source>
        <dbReference type="Proteomes" id="UP000028547"/>
    </source>
</evidence>
<dbReference type="PANTHER" id="PTHR44520">
    <property type="entry name" value="RESPONSE REGULATOR RCP1-RELATED"/>
    <property type="match status" value="1"/>
</dbReference>
<dbReference type="GO" id="GO:0000160">
    <property type="term" value="P:phosphorelay signal transduction system"/>
    <property type="evidence" value="ECO:0007669"/>
    <property type="project" value="InterPro"/>
</dbReference>
<keyword evidence="1" id="KW-0597">Phosphoprotein</keyword>
<dbReference type="InterPro" id="IPR001789">
    <property type="entry name" value="Sig_transdc_resp-reg_receiver"/>
</dbReference>
<gene>
    <name evidence="3" type="ORF">Q664_00475</name>
</gene>
<accession>A0A084T2D2</accession>
<proteinExistence type="predicted"/>
<dbReference type="Gene3D" id="3.40.50.2300">
    <property type="match status" value="1"/>
</dbReference>
<comment type="caution">
    <text evidence="3">The sequence shown here is derived from an EMBL/GenBank/DDBJ whole genome shotgun (WGS) entry which is preliminary data.</text>
</comment>
<evidence type="ECO:0000256" key="1">
    <source>
        <dbReference type="PROSITE-ProRule" id="PRU00169"/>
    </source>
</evidence>